<keyword evidence="7" id="KW-1185">Reference proteome</keyword>
<dbReference type="Pfam" id="PF03372">
    <property type="entry name" value="Exo_endo_phos"/>
    <property type="match status" value="1"/>
</dbReference>
<accession>A0A7H0GJJ5</accession>
<feature type="domain" description="SbsA Ig-like" evidence="5">
    <location>
        <begin position="2"/>
        <end position="98"/>
    </location>
</feature>
<proteinExistence type="predicted"/>
<dbReference type="Gene3D" id="3.60.10.10">
    <property type="entry name" value="Endonuclease/exonuclease/phosphatase"/>
    <property type="match status" value="1"/>
</dbReference>
<sequence>MPAANAIGVAINTSTYTLNFSKTVLPSQGSFELRQGSTTLATMPASDTSRVTFSGQTVTLKPGVRLAANTAYSLVAVDSPVADSGGRPWSPAALNFTTGAAPAITRIHDIQGNSEVSPLLGRTVTVSGVVTTFLPDLNGFYVQEEEANYDADPGTSEGVFVYGLAGAPAVGEDTVGKRVQFTAIVDEYNRLTQLKSVSDLEIKEAVPLPAPIAITLPITDMAQWERYEGMLVKITSATSGGKLLVSDNYTLGRYGDVVLSNDEVLPQFTDKNKPSVAGYADYAKTMQRRQIILDDRSSKQNPASVRGRNNQPLSAANPLRAGDGVDAVVGVLDQFYQNATPPEIYQTSYRIQPTQALNFTGAARPSASDLHTALGQAGVKIASANVLNFFSMVGDTSTNTKDVFPTPLGNTIGIRGANTLVELERQKAKVVANLIGLKADVYGLMEVQNNGFADDSALKLLIDGMNASADKPAGATYAYVKAPFNQGGGSTIAGAGTDAITVAIVYRSDRVTPVGSAAVPNVSTYDAFTPNVGGARVPIAQTFSVPTATGTEQITVVVNHFKSKGSLLATGGNGDILDGQGNNNPARVKTAEQLKNWLATKPTGSDSANTVLVGDFNAYAMEDPVTYLESNGYTKVSTGYSYSFDGLWGSLDHIFVTPSLVSKVGKVVKWAINAEEPPVLDYNVEYKSEAQVADFYAPTAYRSSDHNPIVMGLNFDALPVNQPPAIKGVPTTATPVVVGQSIALSGVTVEDPDSEQLVLTLTPVNGNVSGANDADAQLPGVQLKGTTAQINSELGKASFVPTAQGDANLGFSVSDGTNGAVTASYAFKVSAVVDPGKGFELVPSAGGSVSGRIEGAGCRLASSPQYVTVQSLGITTMPMEGATLPHGLLALTAAGCDVGGALTVTMNYSQPLPQNAELWKWGRTADNLNKHWYRIPHKITGQTVSFELRDGGLGDDDLKADGNITDPTAIVAPGAVPPVANAVSVPVMNLWGLLTLSLSFLSFAPLARRWSRRR</sequence>
<reference evidence="6 7" key="1">
    <citation type="submission" date="2020-08" db="EMBL/GenBank/DDBJ databases">
        <title>Genome sequence of Diaphorobacter aerolatus KACC 16536T.</title>
        <authorList>
            <person name="Hyun D.-W."/>
            <person name="Bae J.-W."/>
        </authorList>
    </citation>
    <scope>NUCLEOTIDE SEQUENCE [LARGE SCALE GENOMIC DNA]</scope>
    <source>
        <strain evidence="6 7">KACC 16536</strain>
    </source>
</reference>
<dbReference type="EMBL" id="CP060783">
    <property type="protein sequence ID" value="QNP48461.1"/>
    <property type="molecule type" value="Genomic_DNA"/>
</dbReference>
<dbReference type="CDD" id="cd10283">
    <property type="entry name" value="MnuA_DNase1-like"/>
    <property type="match status" value="1"/>
</dbReference>
<dbReference type="Proteomes" id="UP000516028">
    <property type="component" value="Chromosome"/>
</dbReference>
<evidence type="ECO:0000256" key="3">
    <source>
        <dbReference type="SAM" id="Phobius"/>
    </source>
</evidence>
<dbReference type="PANTHER" id="PTHR42834">
    <property type="entry name" value="ENDONUCLEASE/EXONUCLEASE/PHOSPHATASE FAMILY PROTEIN (AFU_ORTHOLOGUE AFUA_3G09210)"/>
    <property type="match status" value="1"/>
</dbReference>
<keyword evidence="3" id="KW-0812">Transmembrane</keyword>
<keyword evidence="6" id="KW-0378">Hydrolase</keyword>
<dbReference type="AlphaFoldDB" id="A0A7H0GJJ5"/>
<dbReference type="GO" id="GO:0004519">
    <property type="term" value="F:endonuclease activity"/>
    <property type="evidence" value="ECO:0007669"/>
    <property type="project" value="UniProtKB-KW"/>
</dbReference>
<organism evidence="6 7">
    <name type="scientific">Diaphorobacter aerolatus</name>
    <dbReference type="NCBI Taxonomy" id="1288495"/>
    <lineage>
        <taxon>Bacteria</taxon>
        <taxon>Pseudomonadati</taxon>
        <taxon>Pseudomonadota</taxon>
        <taxon>Betaproteobacteria</taxon>
        <taxon>Burkholderiales</taxon>
        <taxon>Comamonadaceae</taxon>
        <taxon>Diaphorobacter</taxon>
    </lineage>
</organism>
<feature type="domain" description="Endonuclease/exonuclease/phosphatase" evidence="4">
    <location>
        <begin position="420"/>
        <end position="706"/>
    </location>
</feature>
<feature type="compositionally biased region" description="Polar residues" evidence="2">
    <location>
        <begin position="299"/>
        <end position="314"/>
    </location>
</feature>
<protein>
    <submittedName>
        <fullName evidence="6">ExeM/NucH family extracellular endonuclease</fullName>
    </submittedName>
</protein>
<dbReference type="InterPro" id="IPR047971">
    <property type="entry name" value="ExeM-like"/>
</dbReference>
<dbReference type="KEGG" id="daer:H9K75_21435"/>
<keyword evidence="6" id="KW-0540">Nuclease</keyword>
<evidence type="ECO:0000256" key="2">
    <source>
        <dbReference type="SAM" id="MobiDB-lite"/>
    </source>
</evidence>
<dbReference type="SUPFAM" id="SSF56219">
    <property type="entry name" value="DNase I-like"/>
    <property type="match status" value="1"/>
</dbReference>
<keyword evidence="1" id="KW-0732">Signal</keyword>
<evidence type="ECO:0000259" key="4">
    <source>
        <dbReference type="Pfam" id="PF03372"/>
    </source>
</evidence>
<dbReference type="NCBIfam" id="NF033681">
    <property type="entry name" value="ExeM_NucH_DNase"/>
    <property type="match status" value="1"/>
</dbReference>
<evidence type="ECO:0000259" key="5">
    <source>
        <dbReference type="Pfam" id="PF13205"/>
    </source>
</evidence>
<evidence type="ECO:0000313" key="6">
    <source>
        <dbReference type="EMBL" id="QNP48461.1"/>
    </source>
</evidence>
<name>A0A7H0GJJ5_9BURK</name>
<dbReference type="Pfam" id="PF13205">
    <property type="entry name" value="Big_5"/>
    <property type="match status" value="1"/>
</dbReference>
<dbReference type="CDD" id="cd04486">
    <property type="entry name" value="YhcR_OBF_like"/>
    <property type="match status" value="1"/>
</dbReference>
<gene>
    <name evidence="6" type="ORF">H9K75_21435</name>
</gene>
<feature type="region of interest" description="Disordered" evidence="2">
    <location>
        <begin position="296"/>
        <end position="319"/>
    </location>
</feature>
<keyword evidence="3" id="KW-0472">Membrane</keyword>
<evidence type="ECO:0000313" key="7">
    <source>
        <dbReference type="Proteomes" id="UP000516028"/>
    </source>
</evidence>
<dbReference type="InterPro" id="IPR005135">
    <property type="entry name" value="Endo/exonuclease/phosphatase"/>
</dbReference>
<dbReference type="InterPro" id="IPR053784">
    <property type="entry name" value="Choice_anch_U_dom"/>
</dbReference>
<keyword evidence="3" id="KW-1133">Transmembrane helix</keyword>
<keyword evidence="6" id="KW-0255">Endonuclease</keyword>
<dbReference type="InterPro" id="IPR036691">
    <property type="entry name" value="Endo/exonu/phosph_ase_sf"/>
</dbReference>
<feature type="transmembrane region" description="Helical" evidence="3">
    <location>
        <begin position="988"/>
        <end position="1007"/>
    </location>
</feature>
<dbReference type="InterPro" id="IPR032812">
    <property type="entry name" value="SbsA_Ig"/>
</dbReference>
<evidence type="ECO:0000256" key="1">
    <source>
        <dbReference type="ARBA" id="ARBA00022729"/>
    </source>
</evidence>
<dbReference type="NCBIfam" id="NF041766">
    <property type="entry name" value="choice_anch_U"/>
    <property type="match status" value="1"/>
</dbReference>
<dbReference type="PANTHER" id="PTHR42834:SF1">
    <property type="entry name" value="ENDONUCLEASE_EXONUCLEASE_PHOSPHATASE FAMILY PROTEIN (AFU_ORTHOLOGUE AFUA_3G09210)"/>
    <property type="match status" value="1"/>
</dbReference>